<organism evidence="3 4">
    <name type="scientific">Lachancea fermentati</name>
    <name type="common">Zygosaccharomyces fermentati</name>
    <dbReference type="NCBI Taxonomy" id="4955"/>
    <lineage>
        <taxon>Eukaryota</taxon>
        <taxon>Fungi</taxon>
        <taxon>Dikarya</taxon>
        <taxon>Ascomycota</taxon>
        <taxon>Saccharomycotina</taxon>
        <taxon>Saccharomycetes</taxon>
        <taxon>Saccharomycetales</taxon>
        <taxon>Saccharomycetaceae</taxon>
        <taxon>Lachancea</taxon>
    </lineage>
</organism>
<dbReference type="InterPro" id="IPR033481">
    <property type="entry name" value="Dni1/Fig1"/>
</dbReference>
<evidence type="ECO:0000313" key="3">
    <source>
        <dbReference type="EMBL" id="SCW01624.1"/>
    </source>
</evidence>
<keyword evidence="2" id="KW-0812">Transmembrane</keyword>
<dbReference type="OMA" id="YFGICVN"/>
<feature type="compositionally biased region" description="Polar residues" evidence="1">
    <location>
        <begin position="283"/>
        <end position="295"/>
    </location>
</feature>
<dbReference type="OrthoDB" id="4089394at2759"/>
<reference evidence="4" key="1">
    <citation type="submission" date="2016-03" db="EMBL/GenBank/DDBJ databases">
        <authorList>
            <person name="Devillers H."/>
        </authorList>
    </citation>
    <scope>NUCLEOTIDE SEQUENCE [LARGE SCALE GENOMIC DNA]</scope>
</reference>
<gene>
    <name evidence="3" type="ORF">LAFE_0E03752G</name>
</gene>
<dbReference type="PANTHER" id="PTHR28092:SF1">
    <property type="entry name" value="FACTOR-INDUCED GENE 1 PROTEIN"/>
    <property type="match status" value="1"/>
</dbReference>
<dbReference type="EMBL" id="LT598488">
    <property type="protein sequence ID" value="SCW01624.1"/>
    <property type="molecule type" value="Genomic_DNA"/>
</dbReference>
<keyword evidence="2" id="KW-1133">Transmembrane helix</keyword>
<feature type="transmembrane region" description="Helical" evidence="2">
    <location>
        <begin position="187"/>
        <end position="210"/>
    </location>
</feature>
<dbReference type="InterPro" id="IPR016509">
    <property type="entry name" value="Fig1"/>
</dbReference>
<dbReference type="PANTHER" id="PTHR28092">
    <property type="entry name" value="FACTOR-INDUCED GENE 1 PROTEIN"/>
    <property type="match status" value="1"/>
</dbReference>
<protein>
    <submittedName>
        <fullName evidence="3">LAFE_0E03752g1_1</fullName>
    </submittedName>
</protein>
<dbReference type="STRING" id="4955.A0A1G4MCN4"/>
<dbReference type="Pfam" id="PF12351">
    <property type="entry name" value="Fig1"/>
    <property type="match status" value="1"/>
</dbReference>
<proteinExistence type="predicted"/>
<dbReference type="GO" id="GO:0043332">
    <property type="term" value="C:mating projection tip"/>
    <property type="evidence" value="ECO:0007669"/>
    <property type="project" value="TreeGrafter"/>
</dbReference>
<keyword evidence="2" id="KW-0472">Membrane</keyword>
<feature type="transmembrane region" description="Helical" evidence="2">
    <location>
        <begin position="237"/>
        <end position="257"/>
    </location>
</feature>
<dbReference type="GO" id="GO:0016020">
    <property type="term" value="C:membrane"/>
    <property type="evidence" value="ECO:0007669"/>
    <property type="project" value="InterPro"/>
</dbReference>
<keyword evidence="4" id="KW-1185">Reference proteome</keyword>
<evidence type="ECO:0000256" key="2">
    <source>
        <dbReference type="SAM" id="Phobius"/>
    </source>
</evidence>
<evidence type="ECO:0000313" key="4">
    <source>
        <dbReference type="Proteomes" id="UP000190831"/>
    </source>
</evidence>
<sequence>MIPLTTLWFCAKRMPRIFALTFDFITVFLLAFVLVGCSNAKQLSTYLVSYKFNTDSPMYEIIETSFNSTQSTEGLQDVEIFAGYLGICFDNVPATISNTSILCFDRKNVSNSAFYDDLAVKVFNIRSTNSTVTKSTELNIVQLAQDMSVEIVHPYILIATIILALLMFCLILYVTLPKVPGKGPANLALLALCPIITLLWGIGAMCTHIASKSSSEFIPAASMNIIDVHKGSKAATMSWFSFSFLCIDCLILWGLYFRDRKSLSKEIDNVRKSDQNPPKYASDESSFSSRNYHYK</sequence>
<dbReference type="PIRSF" id="PIRSF007138">
    <property type="entry name" value="FIG1"/>
    <property type="match status" value="1"/>
</dbReference>
<feature type="region of interest" description="Disordered" evidence="1">
    <location>
        <begin position="270"/>
        <end position="295"/>
    </location>
</feature>
<evidence type="ECO:0000256" key="1">
    <source>
        <dbReference type="SAM" id="MobiDB-lite"/>
    </source>
</evidence>
<dbReference type="Proteomes" id="UP000190831">
    <property type="component" value="Chromosome E"/>
</dbReference>
<dbReference type="GO" id="GO:0000747">
    <property type="term" value="P:conjugation with cellular fusion"/>
    <property type="evidence" value="ECO:0007669"/>
    <property type="project" value="TreeGrafter"/>
</dbReference>
<dbReference type="AlphaFoldDB" id="A0A1G4MCN4"/>
<feature type="transmembrane region" description="Helical" evidence="2">
    <location>
        <begin position="155"/>
        <end position="175"/>
    </location>
</feature>
<accession>A0A1G4MCN4</accession>
<name>A0A1G4MCN4_LACFM</name>